<organism evidence="1 2">
    <name type="scientific">Nocardia puris</name>
    <dbReference type="NCBI Taxonomy" id="208602"/>
    <lineage>
        <taxon>Bacteria</taxon>
        <taxon>Bacillati</taxon>
        <taxon>Actinomycetota</taxon>
        <taxon>Actinomycetes</taxon>
        <taxon>Mycobacteriales</taxon>
        <taxon>Nocardiaceae</taxon>
        <taxon>Nocardia</taxon>
    </lineage>
</organism>
<protein>
    <submittedName>
        <fullName evidence="1">Uncharacterized protein</fullName>
    </submittedName>
</protein>
<proteinExistence type="predicted"/>
<dbReference type="RefSeq" id="WP_067507938.1">
    <property type="nucleotide sequence ID" value="NZ_QNRE01000025.1"/>
</dbReference>
<reference evidence="1 2" key="1">
    <citation type="submission" date="2018-06" db="EMBL/GenBank/DDBJ databases">
        <title>Genomic Encyclopedia of Type Strains, Phase IV (KMG-IV): sequencing the most valuable type-strain genomes for metagenomic binning, comparative biology and taxonomic classification.</title>
        <authorList>
            <person name="Goeker M."/>
        </authorList>
    </citation>
    <scope>NUCLEOTIDE SEQUENCE [LARGE SCALE GENOMIC DNA]</scope>
    <source>
        <strain evidence="1 2">DSM 44599</strain>
    </source>
</reference>
<accession>A0A366CW40</accession>
<sequence length="68" mass="7331">MHTNLTAREAVITAIESAGTDVATRDEYDIDGIVDAIYEATGGYDIDALDEGEFWGIIEDHDLALTGN</sequence>
<name>A0A366CW40_9NOCA</name>
<dbReference type="Proteomes" id="UP000252586">
    <property type="component" value="Unassembled WGS sequence"/>
</dbReference>
<comment type="caution">
    <text evidence="1">The sequence shown here is derived from an EMBL/GenBank/DDBJ whole genome shotgun (WGS) entry which is preliminary data.</text>
</comment>
<evidence type="ECO:0000313" key="2">
    <source>
        <dbReference type="Proteomes" id="UP000252586"/>
    </source>
</evidence>
<evidence type="ECO:0000313" key="1">
    <source>
        <dbReference type="EMBL" id="RBO82051.1"/>
    </source>
</evidence>
<dbReference type="STRING" id="1210090.GCA_001613185_02418"/>
<dbReference type="OrthoDB" id="4571148at2"/>
<gene>
    <name evidence="1" type="ORF">DFR74_1256</name>
</gene>
<keyword evidence="2" id="KW-1185">Reference proteome</keyword>
<dbReference type="AlphaFoldDB" id="A0A366CW40"/>
<dbReference type="EMBL" id="QNRE01000025">
    <property type="protein sequence ID" value="RBO82051.1"/>
    <property type="molecule type" value="Genomic_DNA"/>
</dbReference>